<dbReference type="Gene3D" id="1.10.10.800">
    <property type="match status" value="1"/>
</dbReference>
<sequence length="311" mass="34558">MARQENVDFKMADGVTLRGRIFPAMERGPGIVMCPGFNGVKEMVGLPSLAEAFQHAGITALTYDPRSTGLSDGEPRNDIDPFKQVADFSDAMTFLVNHPSVDRTHVGYWGMSLAGATALCAAALDTRASFVIGVCPASEYRYDEAKLPSVLRNATKDRESRVKGNAPFYVPMLNDRGENPAGFDLGIDKEYGIRLVNARDESQATRAELAPNHVNRTTLESYVKLLMWHPSAMWKHLHSTPVLYIVPELDQLVLPEVQKRHFELLPGPKRMHVAIGRSHLDVLEGQSASELTNLQIEFIRDVFTGKLKKNR</sequence>
<dbReference type="PANTHER" id="PTHR47751:SF2">
    <property type="entry name" value="DLTD N-TERMINAL DOMAIN PROTEIN (AFU_ORTHOLOGUE AFUA_8G00380)-RELATED"/>
    <property type="match status" value="1"/>
</dbReference>
<comment type="caution">
    <text evidence="3">The sequence shown here is derived from an EMBL/GenBank/DDBJ whole genome shotgun (WGS) entry which is preliminary data.</text>
</comment>
<dbReference type="SUPFAM" id="SSF53474">
    <property type="entry name" value="alpha/beta-Hydrolases"/>
    <property type="match status" value="1"/>
</dbReference>
<comment type="similarity">
    <text evidence="1">Belongs to the polyketide transferase af380 family.</text>
</comment>
<dbReference type="InterPro" id="IPR000073">
    <property type="entry name" value="AB_hydrolase_1"/>
</dbReference>
<evidence type="ECO:0000259" key="2">
    <source>
        <dbReference type="Pfam" id="PF12697"/>
    </source>
</evidence>
<proteinExistence type="inferred from homology"/>
<evidence type="ECO:0000313" key="4">
    <source>
        <dbReference type="Proteomes" id="UP001595075"/>
    </source>
</evidence>
<evidence type="ECO:0000313" key="3">
    <source>
        <dbReference type="EMBL" id="KAL2072659.1"/>
    </source>
</evidence>
<organism evidence="3 4">
    <name type="scientific">Oculimacula yallundae</name>
    <dbReference type="NCBI Taxonomy" id="86028"/>
    <lineage>
        <taxon>Eukaryota</taxon>
        <taxon>Fungi</taxon>
        <taxon>Dikarya</taxon>
        <taxon>Ascomycota</taxon>
        <taxon>Pezizomycotina</taxon>
        <taxon>Leotiomycetes</taxon>
        <taxon>Helotiales</taxon>
        <taxon>Ploettnerulaceae</taxon>
        <taxon>Oculimacula</taxon>
    </lineage>
</organism>
<accession>A0ABR4CS01</accession>
<dbReference type="PANTHER" id="PTHR47751">
    <property type="entry name" value="SUPERFAMILY HYDROLASE, PUTATIVE (AFU_ORTHOLOGUE AFUA_2G16580)-RELATED"/>
    <property type="match status" value="1"/>
</dbReference>
<dbReference type="Proteomes" id="UP001595075">
    <property type="component" value="Unassembled WGS sequence"/>
</dbReference>
<dbReference type="InterPro" id="IPR029058">
    <property type="entry name" value="AB_hydrolase_fold"/>
</dbReference>
<keyword evidence="4" id="KW-1185">Reference proteome</keyword>
<evidence type="ECO:0000256" key="1">
    <source>
        <dbReference type="ARBA" id="ARBA00029464"/>
    </source>
</evidence>
<feature type="domain" description="AB hydrolase-1" evidence="2">
    <location>
        <begin position="31"/>
        <end position="281"/>
    </location>
</feature>
<dbReference type="InterPro" id="IPR051411">
    <property type="entry name" value="Polyketide_trans_af380"/>
</dbReference>
<name>A0ABR4CS01_9HELO</name>
<dbReference type="EMBL" id="JAZHXI010000004">
    <property type="protein sequence ID" value="KAL2072659.1"/>
    <property type="molecule type" value="Genomic_DNA"/>
</dbReference>
<dbReference type="Gene3D" id="3.40.50.1820">
    <property type="entry name" value="alpha/beta hydrolase"/>
    <property type="match status" value="1"/>
</dbReference>
<protein>
    <recommendedName>
        <fullName evidence="2">AB hydrolase-1 domain-containing protein</fullName>
    </recommendedName>
</protein>
<gene>
    <name evidence="3" type="ORF">VTL71DRAFT_12002</name>
</gene>
<reference evidence="3 4" key="1">
    <citation type="journal article" date="2024" name="Commun. Biol.">
        <title>Comparative genomic analysis of thermophilic fungi reveals convergent evolutionary adaptations and gene losses.</title>
        <authorList>
            <person name="Steindorff A.S."/>
            <person name="Aguilar-Pontes M.V."/>
            <person name="Robinson A.J."/>
            <person name="Andreopoulos B."/>
            <person name="LaButti K."/>
            <person name="Kuo A."/>
            <person name="Mondo S."/>
            <person name="Riley R."/>
            <person name="Otillar R."/>
            <person name="Haridas S."/>
            <person name="Lipzen A."/>
            <person name="Grimwood J."/>
            <person name="Schmutz J."/>
            <person name="Clum A."/>
            <person name="Reid I.D."/>
            <person name="Moisan M.C."/>
            <person name="Butler G."/>
            <person name="Nguyen T.T.M."/>
            <person name="Dewar K."/>
            <person name="Conant G."/>
            <person name="Drula E."/>
            <person name="Henrissat B."/>
            <person name="Hansel C."/>
            <person name="Singer S."/>
            <person name="Hutchinson M.I."/>
            <person name="de Vries R.P."/>
            <person name="Natvig D.O."/>
            <person name="Powell A.J."/>
            <person name="Tsang A."/>
            <person name="Grigoriev I.V."/>
        </authorList>
    </citation>
    <scope>NUCLEOTIDE SEQUENCE [LARGE SCALE GENOMIC DNA]</scope>
    <source>
        <strain evidence="3 4">CBS 494.80</strain>
    </source>
</reference>
<dbReference type="Pfam" id="PF12697">
    <property type="entry name" value="Abhydrolase_6"/>
    <property type="match status" value="1"/>
</dbReference>